<accession>A0A8H7U2B8</accession>
<dbReference type="PROSITE" id="PS50048">
    <property type="entry name" value="ZN2_CY6_FUNGAL_2"/>
    <property type="match status" value="1"/>
</dbReference>
<comment type="caution">
    <text evidence="7">The sequence shown here is derived from an EMBL/GenBank/DDBJ whole genome shotgun (WGS) entry which is preliminary data.</text>
</comment>
<dbReference type="GO" id="GO:0005634">
    <property type="term" value="C:nucleus"/>
    <property type="evidence" value="ECO:0007669"/>
    <property type="project" value="TreeGrafter"/>
</dbReference>
<dbReference type="Pfam" id="PF00172">
    <property type="entry name" value="Zn_clus"/>
    <property type="match status" value="1"/>
</dbReference>
<feature type="region of interest" description="Disordered" evidence="5">
    <location>
        <begin position="236"/>
        <end position="276"/>
    </location>
</feature>
<dbReference type="Gene3D" id="4.10.240.10">
    <property type="entry name" value="Zn(2)-C6 fungal-type DNA-binding domain"/>
    <property type="match status" value="1"/>
</dbReference>
<dbReference type="PANTHER" id="PTHR31069">
    <property type="entry name" value="OLEATE-ACTIVATED TRANSCRIPTION FACTOR 1-RELATED"/>
    <property type="match status" value="1"/>
</dbReference>
<dbReference type="EMBL" id="JADOXO010000097">
    <property type="protein sequence ID" value="KAF9813962.1"/>
    <property type="molecule type" value="Genomic_DNA"/>
</dbReference>
<feature type="domain" description="Zn(2)-C6 fungal-type" evidence="6">
    <location>
        <begin position="200"/>
        <end position="230"/>
    </location>
</feature>
<keyword evidence="4" id="KW-0539">Nucleus</keyword>
<dbReference type="PANTHER" id="PTHR31069:SF12">
    <property type="entry name" value="TRANSCRIPTION FACTOR DOMAIN-CONTAINING PROTEIN"/>
    <property type="match status" value="1"/>
</dbReference>
<dbReference type="Proteomes" id="UP000639403">
    <property type="component" value="Unassembled WGS sequence"/>
</dbReference>
<feature type="region of interest" description="Disordered" evidence="5">
    <location>
        <begin position="437"/>
        <end position="467"/>
    </location>
</feature>
<evidence type="ECO:0000256" key="2">
    <source>
        <dbReference type="ARBA" id="ARBA00023125"/>
    </source>
</evidence>
<organism evidence="7 8">
    <name type="scientific">Rhodonia placenta</name>
    <dbReference type="NCBI Taxonomy" id="104341"/>
    <lineage>
        <taxon>Eukaryota</taxon>
        <taxon>Fungi</taxon>
        <taxon>Dikarya</taxon>
        <taxon>Basidiomycota</taxon>
        <taxon>Agaricomycotina</taxon>
        <taxon>Agaricomycetes</taxon>
        <taxon>Polyporales</taxon>
        <taxon>Adustoporiaceae</taxon>
        <taxon>Rhodonia</taxon>
    </lineage>
</organism>
<reference evidence="7" key="1">
    <citation type="submission" date="2020-11" db="EMBL/GenBank/DDBJ databases">
        <authorList>
            <person name="Koelle M."/>
            <person name="Horta M.A.C."/>
            <person name="Nowrousian M."/>
            <person name="Ohm R.A."/>
            <person name="Benz P."/>
            <person name="Pilgard A."/>
        </authorList>
    </citation>
    <scope>NUCLEOTIDE SEQUENCE</scope>
    <source>
        <strain evidence="7">FPRL280</strain>
    </source>
</reference>
<evidence type="ECO:0000259" key="6">
    <source>
        <dbReference type="PROSITE" id="PS50048"/>
    </source>
</evidence>
<dbReference type="PROSITE" id="PS00463">
    <property type="entry name" value="ZN2_CY6_FUNGAL_1"/>
    <property type="match status" value="1"/>
</dbReference>
<evidence type="ECO:0000313" key="7">
    <source>
        <dbReference type="EMBL" id="KAF9813962.1"/>
    </source>
</evidence>
<dbReference type="GO" id="GO:0000981">
    <property type="term" value="F:DNA-binding transcription factor activity, RNA polymerase II-specific"/>
    <property type="evidence" value="ECO:0007669"/>
    <property type="project" value="InterPro"/>
</dbReference>
<feature type="compositionally biased region" description="Low complexity" evidence="5">
    <location>
        <begin position="327"/>
        <end position="340"/>
    </location>
</feature>
<keyword evidence="3" id="KW-0804">Transcription</keyword>
<dbReference type="GO" id="GO:0008270">
    <property type="term" value="F:zinc ion binding"/>
    <property type="evidence" value="ECO:0007669"/>
    <property type="project" value="InterPro"/>
</dbReference>
<dbReference type="SUPFAM" id="SSF57701">
    <property type="entry name" value="Zn2/Cys6 DNA-binding domain"/>
    <property type="match status" value="1"/>
</dbReference>
<sequence>MSLQLSVDDISSISKGQISLELAAALGMKSIPLSTYHSLAGLDTLANSYAHERSQSHGYPSEHGYLYTHDQSAFLPMPSAFTGSNIAMHNALTDTFAPSSLAQRAPSPPVHFPIRWPAADEHYTFPPSQPSISPTLAQGVHDIPPAPPVAPHARDVYQPHTPDARRSAAQPAWSVSGSLDPVTGIFQRSPDHPRLRTAQACEKCRIRKAKCSGEHPSCQRCRSRGLLCEYAPERRMRGPNKKKRGELSTAEHGSSTPDTDRRNSVASSSSSSEADHAYRFPPIAASSPPISVSPVASVPSPPSAPELLQPHSRAAEQPRVPSPLRFSTSATADASEATISYTSPPTRPIAGLVCGRRPRPPPLHLGDATFPAFQGRLHPLTPQYLPPVIDDITPTYAARRASLPTYILEAHAQAEPRLGMDFNFDLDIGLSPFYSHSRSNSASDASGPAPLTPLELPQDMLGAHGGLTYPDDLRVRVEVSGDEHGVAEAENSGFDTYGDLSYPDDFHPTFGGSLEHDDTPLARKELYLATDPSPHDGPHSIQSHRES</sequence>
<gene>
    <name evidence="7" type="ORF">IEO21_05398</name>
</gene>
<keyword evidence="1" id="KW-0805">Transcription regulation</keyword>
<feature type="region of interest" description="Disordered" evidence="5">
    <location>
        <begin position="158"/>
        <end position="179"/>
    </location>
</feature>
<evidence type="ECO:0000313" key="8">
    <source>
        <dbReference type="Proteomes" id="UP000639403"/>
    </source>
</evidence>
<evidence type="ECO:0000256" key="1">
    <source>
        <dbReference type="ARBA" id="ARBA00023015"/>
    </source>
</evidence>
<keyword evidence="2" id="KW-0238">DNA-binding</keyword>
<feature type="compositionally biased region" description="Low complexity" evidence="5">
    <location>
        <begin position="437"/>
        <end position="446"/>
    </location>
</feature>
<evidence type="ECO:0000256" key="5">
    <source>
        <dbReference type="SAM" id="MobiDB-lite"/>
    </source>
</evidence>
<dbReference type="CDD" id="cd00067">
    <property type="entry name" value="GAL4"/>
    <property type="match status" value="1"/>
</dbReference>
<proteinExistence type="predicted"/>
<feature type="region of interest" description="Disordered" evidence="5">
    <location>
        <begin position="290"/>
        <end position="342"/>
    </location>
</feature>
<dbReference type="GO" id="GO:0045944">
    <property type="term" value="P:positive regulation of transcription by RNA polymerase II"/>
    <property type="evidence" value="ECO:0007669"/>
    <property type="project" value="TreeGrafter"/>
</dbReference>
<dbReference type="AlphaFoldDB" id="A0A8H7U2B8"/>
<protein>
    <recommendedName>
        <fullName evidence="6">Zn(2)-C6 fungal-type domain-containing protein</fullName>
    </recommendedName>
</protein>
<evidence type="ECO:0000256" key="4">
    <source>
        <dbReference type="ARBA" id="ARBA00023242"/>
    </source>
</evidence>
<dbReference type="InterPro" id="IPR001138">
    <property type="entry name" value="Zn2Cys6_DnaBD"/>
</dbReference>
<evidence type="ECO:0000256" key="3">
    <source>
        <dbReference type="ARBA" id="ARBA00023163"/>
    </source>
</evidence>
<dbReference type="SMART" id="SM00066">
    <property type="entry name" value="GAL4"/>
    <property type="match status" value="1"/>
</dbReference>
<dbReference type="InterPro" id="IPR036864">
    <property type="entry name" value="Zn2-C6_fun-type_DNA-bd_sf"/>
</dbReference>
<name>A0A8H7U2B8_9APHY</name>
<reference evidence="7" key="2">
    <citation type="journal article" name="Front. Microbiol.">
        <title>Degradative Capacity of Two Strains of Rhodonia placenta: From Phenotype to Genotype.</title>
        <authorList>
            <person name="Kolle M."/>
            <person name="Horta M.A.C."/>
            <person name="Nowrousian M."/>
            <person name="Ohm R.A."/>
            <person name="Benz J.P."/>
            <person name="Pilgard A."/>
        </authorList>
    </citation>
    <scope>NUCLEOTIDE SEQUENCE</scope>
    <source>
        <strain evidence="7">FPRL280</strain>
    </source>
</reference>
<dbReference type="GO" id="GO:0000978">
    <property type="term" value="F:RNA polymerase II cis-regulatory region sequence-specific DNA binding"/>
    <property type="evidence" value="ECO:0007669"/>
    <property type="project" value="TreeGrafter"/>
</dbReference>
<dbReference type="InterPro" id="IPR050675">
    <property type="entry name" value="OAF3"/>
</dbReference>